<accession>A0A017HRZ0</accession>
<dbReference type="HOGENOM" id="CLU_201241_1_0_5"/>
<dbReference type="RefSeq" id="WP_169791147.1">
    <property type="nucleotide sequence ID" value="NZ_KK088562.1"/>
</dbReference>
<organism evidence="2 3">
    <name type="scientific">Rubellimicrobium mesophilum DSM 19309</name>
    <dbReference type="NCBI Taxonomy" id="442562"/>
    <lineage>
        <taxon>Bacteria</taxon>
        <taxon>Pseudomonadati</taxon>
        <taxon>Pseudomonadota</taxon>
        <taxon>Alphaproteobacteria</taxon>
        <taxon>Rhodobacterales</taxon>
        <taxon>Roseobacteraceae</taxon>
        <taxon>Rubellimicrobium</taxon>
    </lineage>
</organism>
<proteinExistence type="predicted"/>
<evidence type="ECO:0008006" key="4">
    <source>
        <dbReference type="Google" id="ProtNLM"/>
    </source>
</evidence>
<name>A0A017HRZ0_9RHOB</name>
<reference evidence="2 3" key="1">
    <citation type="submission" date="2013-02" db="EMBL/GenBank/DDBJ databases">
        <authorList>
            <person name="Fiebig A."/>
            <person name="Goeker M."/>
            <person name="Klenk H.-P.P."/>
        </authorList>
    </citation>
    <scope>NUCLEOTIDE SEQUENCE [LARGE SCALE GENOMIC DNA]</scope>
    <source>
        <strain evidence="2 3">DSM 19309</strain>
    </source>
</reference>
<dbReference type="Proteomes" id="UP000019666">
    <property type="component" value="Unassembled WGS sequence"/>
</dbReference>
<feature type="signal peptide" evidence="1">
    <location>
        <begin position="1"/>
        <end position="19"/>
    </location>
</feature>
<dbReference type="InterPro" id="IPR036508">
    <property type="entry name" value="Chitin-bd_dom_sf"/>
</dbReference>
<comment type="caution">
    <text evidence="2">The sequence shown here is derived from an EMBL/GenBank/DDBJ whole genome shotgun (WGS) entry which is preliminary data.</text>
</comment>
<dbReference type="EMBL" id="AOSK01000036">
    <property type="protein sequence ID" value="EYD77065.1"/>
    <property type="molecule type" value="Genomic_DNA"/>
</dbReference>
<dbReference type="STRING" id="442562.Rumeso_01324"/>
<dbReference type="GO" id="GO:0008061">
    <property type="term" value="F:chitin binding"/>
    <property type="evidence" value="ECO:0007669"/>
    <property type="project" value="InterPro"/>
</dbReference>
<feature type="chain" id="PRO_5001492907" description="Chitin-binding type-2 domain-containing protein" evidence="1">
    <location>
        <begin position="20"/>
        <end position="51"/>
    </location>
</feature>
<keyword evidence="3" id="KW-1185">Reference proteome</keyword>
<evidence type="ECO:0000256" key="1">
    <source>
        <dbReference type="SAM" id="SignalP"/>
    </source>
</evidence>
<gene>
    <name evidence="2" type="ORF">Rumeso_01324</name>
</gene>
<evidence type="ECO:0000313" key="2">
    <source>
        <dbReference type="EMBL" id="EYD77065.1"/>
    </source>
</evidence>
<protein>
    <recommendedName>
        <fullName evidence="4">Chitin-binding type-2 domain-containing protein</fullName>
    </recommendedName>
</protein>
<keyword evidence="1" id="KW-0732">Signal</keyword>
<dbReference type="SUPFAM" id="SSF57625">
    <property type="entry name" value="Invertebrate chitin-binding proteins"/>
    <property type="match status" value="1"/>
</dbReference>
<dbReference type="AlphaFoldDB" id="A0A017HRZ0"/>
<sequence length="51" mass="5481">MTRLVLLLVLVASPLAAWAECQGHHDQQAMSCAEGMQWNPETSSCVPIVTG</sequence>
<evidence type="ECO:0000313" key="3">
    <source>
        <dbReference type="Proteomes" id="UP000019666"/>
    </source>
</evidence>